<dbReference type="EMBL" id="KN824894">
    <property type="protein sequence ID" value="KIK98404.1"/>
    <property type="molecule type" value="Genomic_DNA"/>
</dbReference>
<dbReference type="NCBIfam" id="TIGR01049">
    <property type="entry name" value="rpsJ_bact"/>
    <property type="match status" value="1"/>
</dbReference>
<dbReference type="GO" id="GO:0003735">
    <property type="term" value="F:structural constituent of ribosome"/>
    <property type="evidence" value="ECO:0007669"/>
    <property type="project" value="InterPro"/>
</dbReference>
<dbReference type="InterPro" id="IPR001848">
    <property type="entry name" value="Ribosomal_uS10"/>
</dbReference>
<evidence type="ECO:0000256" key="2">
    <source>
        <dbReference type="ARBA" id="ARBA00022980"/>
    </source>
</evidence>
<evidence type="ECO:0000256" key="1">
    <source>
        <dbReference type="ARBA" id="ARBA00007102"/>
    </source>
</evidence>
<keyword evidence="2" id="KW-0689">Ribosomal protein</keyword>
<dbReference type="GO" id="GO:1990904">
    <property type="term" value="C:ribonucleoprotein complex"/>
    <property type="evidence" value="ECO:0007669"/>
    <property type="project" value="UniProtKB-KW"/>
</dbReference>
<protein>
    <recommendedName>
        <fullName evidence="4">Small ribosomal subunit protein uS10m</fullName>
    </recommendedName>
    <alternativeName>
        <fullName evidence="5">37S ribosomal protein S10, mitochondrial</fullName>
    </alternativeName>
</protein>
<dbReference type="FunFam" id="3.30.70.600:FF:000003">
    <property type="entry name" value="30S ribosomal protein S10"/>
    <property type="match status" value="1"/>
</dbReference>
<dbReference type="InterPro" id="IPR036838">
    <property type="entry name" value="Ribosomal_uS10_dom_sf"/>
</dbReference>
<name>A0A0D0E8D8_9AGAM</name>
<dbReference type="STRING" id="930991.A0A0D0E8D8"/>
<dbReference type="Proteomes" id="UP000054538">
    <property type="component" value="Unassembled WGS sequence"/>
</dbReference>
<evidence type="ECO:0000256" key="3">
    <source>
        <dbReference type="ARBA" id="ARBA00023274"/>
    </source>
</evidence>
<dbReference type="Gene3D" id="3.30.70.600">
    <property type="entry name" value="Ribosomal protein S10 domain"/>
    <property type="match status" value="1"/>
</dbReference>
<comment type="subunit">
    <text evidence="7">Part of the mitochondrial small ribosomal subunit.</text>
</comment>
<evidence type="ECO:0000256" key="4">
    <source>
        <dbReference type="ARBA" id="ARBA00035261"/>
    </source>
</evidence>
<evidence type="ECO:0000313" key="10">
    <source>
        <dbReference type="Proteomes" id="UP000054538"/>
    </source>
</evidence>
<dbReference type="OrthoDB" id="366214at2759"/>
<reference evidence="10" key="2">
    <citation type="submission" date="2015-01" db="EMBL/GenBank/DDBJ databases">
        <title>Evolutionary Origins and Diversification of the Mycorrhizal Mutualists.</title>
        <authorList>
            <consortium name="DOE Joint Genome Institute"/>
            <consortium name="Mycorrhizal Genomics Consortium"/>
            <person name="Kohler A."/>
            <person name="Kuo A."/>
            <person name="Nagy L.G."/>
            <person name="Floudas D."/>
            <person name="Copeland A."/>
            <person name="Barry K.W."/>
            <person name="Cichocki N."/>
            <person name="Veneault-Fourrey C."/>
            <person name="LaButti K."/>
            <person name="Lindquist E.A."/>
            <person name="Lipzen A."/>
            <person name="Lundell T."/>
            <person name="Morin E."/>
            <person name="Murat C."/>
            <person name="Riley R."/>
            <person name="Ohm R."/>
            <person name="Sun H."/>
            <person name="Tunlid A."/>
            <person name="Henrissat B."/>
            <person name="Grigoriev I.V."/>
            <person name="Hibbett D.S."/>
            <person name="Martin F."/>
        </authorList>
    </citation>
    <scope>NUCLEOTIDE SEQUENCE [LARGE SCALE GENOMIC DNA]</scope>
    <source>
        <strain evidence="10">Ve08.2h10</strain>
    </source>
</reference>
<dbReference type="InterPro" id="IPR027486">
    <property type="entry name" value="Ribosomal_uS10_dom"/>
</dbReference>
<dbReference type="AlphaFoldDB" id="A0A0D0E8D8"/>
<dbReference type="SUPFAM" id="SSF54999">
    <property type="entry name" value="Ribosomal protein S10"/>
    <property type="match status" value="1"/>
</dbReference>
<evidence type="ECO:0000256" key="5">
    <source>
        <dbReference type="ARBA" id="ARBA00042916"/>
    </source>
</evidence>
<keyword evidence="10" id="KW-1185">Reference proteome</keyword>
<evidence type="ECO:0000256" key="6">
    <source>
        <dbReference type="ARBA" id="ARBA00057689"/>
    </source>
</evidence>
<dbReference type="GO" id="GO:0006412">
    <property type="term" value="P:translation"/>
    <property type="evidence" value="ECO:0007669"/>
    <property type="project" value="InterPro"/>
</dbReference>
<dbReference type="FunCoup" id="A0A0D0E8D8">
    <property type="interactions" value="138"/>
</dbReference>
<proteinExistence type="inferred from homology"/>
<dbReference type="GO" id="GO:0005840">
    <property type="term" value="C:ribosome"/>
    <property type="evidence" value="ECO:0007669"/>
    <property type="project" value="UniProtKB-KW"/>
</dbReference>
<gene>
    <name evidence="9" type="ORF">PAXRUDRAFT_823914</name>
</gene>
<comment type="function">
    <text evidence="6">Involved in mitochondrial genome encoded proteins translation. Involved in the binding of tRNA to the ribosomes.</text>
</comment>
<sequence>MLARSSPFPGLARRAWYRSGHVTPTPIKPMLNAETPRVLTEPDVSAMIIPGRGLYPPTKIPRTHSIPAAEVHFRSHHHYFLDLFAHFSGHAASALGIPASRPVPLPTQRSIWTVIRGPFIHKKSQENFERRVHKRVIKAWDADPEVVDRWVKYLRKHQMPGVGIRVTKWERAPLGIGQQIFEHAINRVRPHSRAAEVKALADKIVEQDMLPAGEASDSSMDLPPVQKS</sequence>
<dbReference type="InParanoid" id="A0A0D0E8D8"/>
<dbReference type="HOGENOM" id="CLU_051208_5_1_1"/>
<evidence type="ECO:0000259" key="8">
    <source>
        <dbReference type="SMART" id="SM01403"/>
    </source>
</evidence>
<evidence type="ECO:0000313" key="9">
    <source>
        <dbReference type="EMBL" id="KIK98404.1"/>
    </source>
</evidence>
<dbReference type="PANTHER" id="PTHR11700">
    <property type="entry name" value="30S RIBOSOMAL PROTEIN S10 FAMILY MEMBER"/>
    <property type="match status" value="1"/>
</dbReference>
<dbReference type="PRINTS" id="PR00971">
    <property type="entry name" value="RIBOSOMALS10"/>
</dbReference>
<keyword evidence="3" id="KW-0687">Ribonucleoprotein</keyword>
<accession>A0A0D0E8D8</accession>
<organism evidence="9 10">
    <name type="scientific">Paxillus rubicundulus Ve08.2h10</name>
    <dbReference type="NCBI Taxonomy" id="930991"/>
    <lineage>
        <taxon>Eukaryota</taxon>
        <taxon>Fungi</taxon>
        <taxon>Dikarya</taxon>
        <taxon>Basidiomycota</taxon>
        <taxon>Agaricomycotina</taxon>
        <taxon>Agaricomycetes</taxon>
        <taxon>Agaricomycetidae</taxon>
        <taxon>Boletales</taxon>
        <taxon>Paxilineae</taxon>
        <taxon>Paxillaceae</taxon>
        <taxon>Paxillus</taxon>
    </lineage>
</organism>
<comment type="similarity">
    <text evidence="1">Belongs to the universal ribosomal protein uS10 family.</text>
</comment>
<dbReference type="Pfam" id="PF00338">
    <property type="entry name" value="Ribosomal_S10"/>
    <property type="match status" value="1"/>
</dbReference>
<feature type="domain" description="Small ribosomal subunit protein uS10" evidence="8">
    <location>
        <begin position="70"/>
        <end position="167"/>
    </location>
</feature>
<reference evidence="9 10" key="1">
    <citation type="submission" date="2014-04" db="EMBL/GenBank/DDBJ databases">
        <authorList>
            <consortium name="DOE Joint Genome Institute"/>
            <person name="Kuo A."/>
            <person name="Kohler A."/>
            <person name="Jargeat P."/>
            <person name="Nagy L.G."/>
            <person name="Floudas D."/>
            <person name="Copeland A."/>
            <person name="Barry K.W."/>
            <person name="Cichocki N."/>
            <person name="Veneault-Fourrey C."/>
            <person name="LaButti K."/>
            <person name="Lindquist E.A."/>
            <person name="Lipzen A."/>
            <person name="Lundell T."/>
            <person name="Morin E."/>
            <person name="Murat C."/>
            <person name="Sun H."/>
            <person name="Tunlid A."/>
            <person name="Henrissat B."/>
            <person name="Grigoriev I.V."/>
            <person name="Hibbett D.S."/>
            <person name="Martin F."/>
            <person name="Nordberg H.P."/>
            <person name="Cantor M.N."/>
            <person name="Hua S.X."/>
        </authorList>
    </citation>
    <scope>NUCLEOTIDE SEQUENCE [LARGE SCALE GENOMIC DNA]</scope>
    <source>
        <strain evidence="9 10">Ve08.2h10</strain>
    </source>
</reference>
<dbReference type="HAMAP" id="MF_00508">
    <property type="entry name" value="Ribosomal_uS10"/>
    <property type="match status" value="1"/>
</dbReference>
<evidence type="ECO:0000256" key="7">
    <source>
        <dbReference type="ARBA" id="ARBA00065857"/>
    </source>
</evidence>
<dbReference type="SMART" id="SM01403">
    <property type="entry name" value="Ribosomal_S10"/>
    <property type="match status" value="1"/>
</dbReference>